<evidence type="ECO:0000256" key="7">
    <source>
        <dbReference type="RuleBase" id="RU003654"/>
    </source>
</evidence>
<feature type="active site" evidence="4">
    <location>
        <position position="105"/>
    </location>
</feature>
<comment type="similarity">
    <text evidence="7">Belongs to the phospholipase A2 family.</text>
</comment>
<dbReference type="CDD" id="cd00125">
    <property type="entry name" value="PLA2c"/>
    <property type="match status" value="1"/>
</dbReference>
<dbReference type="PANTHER" id="PTHR11716:SF9">
    <property type="entry name" value="PHOSPHOLIPASE A2, MEMBRANE ASSOCIATED"/>
    <property type="match status" value="1"/>
</dbReference>
<dbReference type="GO" id="GO:0005543">
    <property type="term" value="F:phospholipid binding"/>
    <property type="evidence" value="ECO:0007669"/>
    <property type="project" value="TreeGrafter"/>
</dbReference>
<dbReference type="SUPFAM" id="SSF48619">
    <property type="entry name" value="Phospholipase A2, PLA2"/>
    <property type="match status" value="1"/>
</dbReference>
<name>A0A194AMK1_9SAUR</name>
<dbReference type="InterPro" id="IPR001211">
    <property type="entry name" value="PLA2"/>
</dbReference>
<proteinExistence type="inferred from homology"/>
<evidence type="ECO:0000256" key="3">
    <source>
        <dbReference type="ARBA" id="ARBA00023157"/>
    </source>
</evidence>
<dbReference type="Pfam" id="PF00068">
    <property type="entry name" value="Phospholip_A2_1"/>
    <property type="match status" value="1"/>
</dbReference>
<comment type="cofactor">
    <cofactor evidence="5">
        <name>Ca(2+)</name>
        <dbReference type="ChEBI" id="CHEBI:29108"/>
    </cofactor>
    <text evidence="5">Binds 1 Ca(2+) ion per subunit.</text>
</comment>
<evidence type="ECO:0000256" key="1">
    <source>
        <dbReference type="ARBA" id="ARBA00004613"/>
    </source>
</evidence>
<dbReference type="GO" id="GO:0050482">
    <property type="term" value="P:arachidonate secretion"/>
    <property type="evidence" value="ECO:0007669"/>
    <property type="project" value="InterPro"/>
</dbReference>
<protein>
    <submittedName>
        <fullName evidence="10">Phospholipase A2 1d</fullName>
    </submittedName>
</protein>
<feature type="disulfide bond" evidence="6">
    <location>
        <begin position="59"/>
        <end position="111"/>
    </location>
</feature>
<dbReference type="PROSITE" id="PS00118">
    <property type="entry name" value="PA2_HIS"/>
    <property type="match status" value="1"/>
</dbReference>
<sequence>MRTLWIMAVLLLGVEGNLFQFEKLIKKMTGKSGMLWYSAYGCYCGWGGQGRPKDATYRCCFVHDCCYGKVTGCNPKMDIYTYSVENGNIVCGGTNPCKKQICECDRAAAICFRDNLKTYDSKTYWKYPKKNCKEESEPC</sequence>
<dbReference type="GO" id="GO:0042130">
    <property type="term" value="P:negative regulation of T cell proliferation"/>
    <property type="evidence" value="ECO:0007669"/>
    <property type="project" value="TreeGrafter"/>
</dbReference>
<evidence type="ECO:0000256" key="8">
    <source>
        <dbReference type="RuleBase" id="RU361236"/>
    </source>
</evidence>
<feature type="active site" evidence="4">
    <location>
        <position position="63"/>
    </location>
</feature>
<dbReference type="InterPro" id="IPR016090">
    <property type="entry name" value="PLA2-like_dom"/>
</dbReference>
<dbReference type="InterPro" id="IPR033113">
    <property type="entry name" value="PLA2_histidine"/>
</dbReference>
<feature type="binding site" evidence="5">
    <location>
        <position position="43"/>
    </location>
    <ligand>
        <name>Ca(2+)</name>
        <dbReference type="ChEBI" id="CHEBI:29108"/>
    </ligand>
</feature>
<comment type="subcellular location">
    <subcellularLocation>
        <location evidence="1 8">Secreted</location>
    </subcellularLocation>
</comment>
<dbReference type="PROSITE" id="PS00119">
    <property type="entry name" value="PA2_ASP"/>
    <property type="match status" value="1"/>
</dbReference>
<dbReference type="GO" id="GO:0006644">
    <property type="term" value="P:phospholipid metabolic process"/>
    <property type="evidence" value="ECO:0007669"/>
    <property type="project" value="InterPro"/>
</dbReference>
<dbReference type="FunFam" id="1.20.90.10:FF:000001">
    <property type="entry name" value="Basic phospholipase A2 homolog"/>
    <property type="match status" value="1"/>
</dbReference>
<feature type="binding site" evidence="5">
    <location>
        <position position="47"/>
    </location>
    <ligand>
        <name>Ca(2+)</name>
        <dbReference type="ChEBI" id="CHEBI:29108"/>
    </ligand>
</feature>
<dbReference type="AlphaFoldDB" id="A0A194AMK1"/>
<dbReference type="InterPro" id="IPR036444">
    <property type="entry name" value="PLipase_A2_dom_sf"/>
</dbReference>
<keyword evidence="8" id="KW-0732">Signal</keyword>
<dbReference type="Gene3D" id="1.20.90.10">
    <property type="entry name" value="Phospholipase A2 domain"/>
    <property type="match status" value="1"/>
</dbReference>
<dbReference type="InterPro" id="IPR033112">
    <property type="entry name" value="PLA2_Asp_AS"/>
</dbReference>
<dbReference type="SMART" id="SM00085">
    <property type="entry name" value="PA2c"/>
    <property type="match status" value="1"/>
</dbReference>
<feature type="disulfide bond" evidence="6">
    <location>
        <begin position="65"/>
        <end position="139"/>
    </location>
</feature>
<feature type="binding site" evidence="5">
    <location>
        <position position="45"/>
    </location>
    <ligand>
        <name>Ca(2+)</name>
        <dbReference type="ChEBI" id="CHEBI:29108"/>
    </ligand>
</feature>
<dbReference type="GO" id="GO:0016042">
    <property type="term" value="P:lipid catabolic process"/>
    <property type="evidence" value="ECO:0007669"/>
    <property type="project" value="InterPro"/>
</dbReference>
<reference evidence="10" key="1">
    <citation type="journal article" date="2015" name="G3 (Bethesda)">
        <title>Post-transcriptional mechanisms contribute little to phenotypic variation in snake venoms.</title>
        <authorList>
            <person name="Rokyta D.R."/>
            <person name="Margres M.J."/>
            <person name="Calvin K."/>
        </authorList>
    </citation>
    <scope>NUCLEOTIDE SEQUENCE</scope>
    <source>
        <strain evidence="10">KW1750</strain>
        <tissue evidence="10">Venom gland</tissue>
    </source>
</reference>
<feature type="disulfide bond" evidence="6">
    <location>
        <begin position="66"/>
        <end position="104"/>
    </location>
</feature>
<accession>A0A194AMK1</accession>
<feature type="chain" id="PRO_5008443618" evidence="8">
    <location>
        <begin position="17"/>
        <end position="139"/>
    </location>
</feature>
<feature type="disulfide bond" evidence="6">
    <location>
        <begin position="42"/>
        <end position="132"/>
    </location>
</feature>
<evidence type="ECO:0000256" key="4">
    <source>
        <dbReference type="PIRSR" id="PIRSR601211-1"/>
    </source>
</evidence>
<feature type="disulfide bond" evidence="6">
    <location>
        <begin position="91"/>
        <end position="102"/>
    </location>
</feature>
<keyword evidence="3 6" id="KW-1015">Disulfide bond</keyword>
<feature type="disulfide bond" evidence="6">
    <location>
        <begin position="44"/>
        <end position="60"/>
    </location>
</feature>
<dbReference type="GO" id="GO:0005576">
    <property type="term" value="C:extracellular region"/>
    <property type="evidence" value="ECO:0007669"/>
    <property type="project" value="UniProtKB-SubCell"/>
</dbReference>
<keyword evidence="5" id="KW-0106">Calcium</keyword>
<dbReference type="PANTHER" id="PTHR11716">
    <property type="entry name" value="PHOSPHOLIPASE A2 FAMILY MEMBER"/>
    <property type="match status" value="1"/>
</dbReference>
<keyword evidence="5" id="KW-0479">Metal-binding</keyword>
<evidence type="ECO:0000256" key="6">
    <source>
        <dbReference type="PIRSR" id="PIRSR601211-3"/>
    </source>
</evidence>
<feature type="domain" description="Phospholipase A2-like central" evidence="9">
    <location>
        <begin position="17"/>
        <end position="133"/>
    </location>
</feature>
<dbReference type="GO" id="GO:0005509">
    <property type="term" value="F:calcium ion binding"/>
    <property type="evidence" value="ECO:0007669"/>
    <property type="project" value="InterPro"/>
</dbReference>
<feature type="disulfide bond" evidence="6">
    <location>
        <begin position="73"/>
        <end position="97"/>
    </location>
</feature>
<dbReference type="EMBL" id="GDAZ01000039">
    <property type="protein sequence ID" value="JAS04514.1"/>
    <property type="molecule type" value="Transcribed_RNA"/>
</dbReference>
<dbReference type="GO" id="GO:0047498">
    <property type="term" value="F:calcium-dependent phospholipase A2 activity"/>
    <property type="evidence" value="ECO:0007669"/>
    <property type="project" value="TreeGrafter"/>
</dbReference>
<evidence type="ECO:0000259" key="9">
    <source>
        <dbReference type="SMART" id="SM00085"/>
    </source>
</evidence>
<evidence type="ECO:0000313" key="10">
    <source>
        <dbReference type="EMBL" id="JAS04514.1"/>
    </source>
</evidence>
<evidence type="ECO:0000256" key="5">
    <source>
        <dbReference type="PIRSR" id="PIRSR601211-2"/>
    </source>
</evidence>
<organism evidence="10">
    <name type="scientific">Agkistrodon piscivorus</name>
    <name type="common">cottonmouth</name>
    <dbReference type="NCBI Taxonomy" id="8715"/>
    <lineage>
        <taxon>Eukaryota</taxon>
        <taxon>Metazoa</taxon>
        <taxon>Chordata</taxon>
        <taxon>Craniata</taxon>
        <taxon>Vertebrata</taxon>
        <taxon>Euteleostomi</taxon>
        <taxon>Lepidosauria</taxon>
        <taxon>Squamata</taxon>
        <taxon>Bifurcata</taxon>
        <taxon>Unidentata</taxon>
        <taxon>Episquamata</taxon>
        <taxon>Toxicofera</taxon>
        <taxon>Serpentes</taxon>
        <taxon>Colubroidea</taxon>
        <taxon>Viperidae</taxon>
        <taxon>Crotalinae</taxon>
        <taxon>Agkistrodon</taxon>
    </lineage>
</organism>
<dbReference type="PRINTS" id="PR00389">
    <property type="entry name" value="PHPHLIPASEA2"/>
</dbReference>
<feature type="signal peptide" evidence="8">
    <location>
        <begin position="1"/>
        <end position="16"/>
    </location>
</feature>
<feature type="binding site" evidence="5">
    <location>
        <position position="64"/>
    </location>
    <ligand>
        <name>Ca(2+)</name>
        <dbReference type="ChEBI" id="CHEBI:29108"/>
    </ligand>
</feature>
<keyword evidence="2 8" id="KW-0964">Secreted</keyword>
<evidence type="ECO:0000256" key="2">
    <source>
        <dbReference type="ARBA" id="ARBA00022525"/>
    </source>
</evidence>